<dbReference type="Proteomes" id="UP000015105">
    <property type="component" value="Chromosome 4D"/>
</dbReference>
<evidence type="ECO:0000313" key="1">
    <source>
        <dbReference type="EnsemblPlants" id="AET4Gv20652500.1"/>
    </source>
</evidence>
<proteinExistence type="predicted"/>
<name>A0A453IRP2_AEGTS</name>
<protein>
    <submittedName>
        <fullName evidence="1">Uncharacterized protein</fullName>
    </submittedName>
</protein>
<accession>A0A453IRP2</accession>
<reference evidence="1" key="5">
    <citation type="journal article" date="2021" name="G3 (Bethesda)">
        <title>Aegilops tauschii genome assembly Aet v5.0 features greater sequence contiguity and improved annotation.</title>
        <authorList>
            <person name="Wang L."/>
            <person name="Zhu T."/>
            <person name="Rodriguez J.C."/>
            <person name="Deal K.R."/>
            <person name="Dubcovsky J."/>
            <person name="McGuire P.E."/>
            <person name="Lux T."/>
            <person name="Spannagl M."/>
            <person name="Mayer K.F.X."/>
            <person name="Baldrich P."/>
            <person name="Meyers B.C."/>
            <person name="Huo N."/>
            <person name="Gu Y.Q."/>
            <person name="Zhou H."/>
            <person name="Devos K.M."/>
            <person name="Bennetzen J.L."/>
            <person name="Unver T."/>
            <person name="Budak H."/>
            <person name="Gulick P.J."/>
            <person name="Galiba G."/>
            <person name="Kalapos B."/>
            <person name="Nelson D.R."/>
            <person name="Li P."/>
            <person name="You F.M."/>
            <person name="Luo M.C."/>
            <person name="Dvorak J."/>
        </authorList>
    </citation>
    <scope>NUCLEOTIDE SEQUENCE [LARGE SCALE GENOMIC DNA]</scope>
    <source>
        <strain evidence="1">cv. AL8/78</strain>
    </source>
</reference>
<reference evidence="1" key="3">
    <citation type="journal article" date="2017" name="Nature">
        <title>Genome sequence of the progenitor of the wheat D genome Aegilops tauschii.</title>
        <authorList>
            <person name="Luo M.C."/>
            <person name="Gu Y.Q."/>
            <person name="Puiu D."/>
            <person name="Wang H."/>
            <person name="Twardziok S.O."/>
            <person name="Deal K.R."/>
            <person name="Huo N."/>
            <person name="Zhu T."/>
            <person name="Wang L."/>
            <person name="Wang Y."/>
            <person name="McGuire P.E."/>
            <person name="Liu S."/>
            <person name="Long H."/>
            <person name="Ramasamy R.K."/>
            <person name="Rodriguez J.C."/>
            <person name="Van S.L."/>
            <person name="Yuan L."/>
            <person name="Wang Z."/>
            <person name="Xia Z."/>
            <person name="Xiao L."/>
            <person name="Anderson O.D."/>
            <person name="Ouyang S."/>
            <person name="Liang Y."/>
            <person name="Zimin A.V."/>
            <person name="Pertea G."/>
            <person name="Qi P."/>
            <person name="Bennetzen J.L."/>
            <person name="Dai X."/>
            <person name="Dawson M.W."/>
            <person name="Muller H.G."/>
            <person name="Kugler K."/>
            <person name="Rivarola-Duarte L."/>
            <person name="Spannagl M."/>
            <person name="Mayer K.F.X."/>
            <person name="Lu F.H."/>
            <person name="Bevan M.W."/>
            <person name="Leroy P."/>
            <person name="Li P."/>
            <person name="You F.M."/>
            <person name="Sun Q."/>
            <person name="Liu Z."/>
            <person name="Lyons E."/>
            <person name="Wicker T."/>
            <person name="Salzberg S.L."/>
            <person name="Devos K.M."/>
            <person name="Dvorak J."/>
        </authorList>
    </citation>
    <scope>NUCLEOTIDE SEQUENCE [LARGE SCALE GENOMIC DNA]</scope>
    <source>
        <strain evidence="1">cv. AL8/78</strain>
    </source>
</reference>
<dbReference type="PANTHER" id="PTHR33710">
    <property type="entry name" value="BNAC02G09200D PROTEIN"/>
    <property type="match status" value="1"/>
</dbReference>
<reference evidence="1" key="4">
    <citation type="submission" date="2019-03" db="UniProtKB">
        <authorList>
            <consortium name="EnsemblPlants"/>
        </authorList>
    </citation>
    <scope>IDENTIFICATION</scope>
</reference>
<reference evidence="2" key="1">
    <citation type="journal article" date="2014" name="Science">
        <title>Ancient hybridizations among the ancestral genomes of bread wheat.</title>
        <authorList>
            <consortium name="International Wheat Genome Sequencing Consortium,"/>
            <person name="Marcussen T."/>
            <person name="Sandve S.R."/>
            <person name="Heier L."/>
            <person name="Spannagl M."/>
            <person name="Pfeifer M."/>
            <person name="Jakobsen K.S."/>
            <person name="Wulff B.B."/>
            <person name="Steuernagel B."/>
            <person name="Mayer K.F."/>
            <person name="Olsen O.A."/>
        </authorList>
    </citation>
    <scope>NUCLEOTIDE SEQUENCE [LARGE SCALE GENOMIC DNA]</scope>
    <source>
        <strain evidence="2">cv. AL8/78</strain>
    </source>
</reference>
<dbReference type="SUPFAM" id="SSF56219">
    <property type="entry name" value="DNase I-like"/>
    <property type="match status" value="1"/>
</dbReference>
<dbReference type="InterPro" id="IPR036691">
    <property type="entry name" value="Endo/exonu/phosph_ase_sf"/>
</dbReference>
<dbReference type="PANTHER" id="PTHR33710:SF71">
    <property type="entry name" value="ENDONUCLEASE_EXONUCLEASE_PHOSPHATASE DOMAIN-CONTAINING PROTEIN"/>
    <property type="match status" value="1"/>
</dbReference>
<dbReference type="EnsemblPlants" id="AET4Gv20652500.1">
    <property type="protein sequence ID" value="AET4Gv20652500.1"/>
    <property type="gene ID" value="AET4Gv20652500"/>
</dbReference>
<evidence type="ECO:0000313" key="2">
    <source>
        <dbReference type="Proteomes" id="UP000015105"/>
    </source>
</evidence>
<dbReference type="Gramene" id="AET4Gv20652500.1">
    <property type="protein sequence ID" value="AET4Gv20652500.1"/>
    <property type="gene ID" value="AET4Gv20652500"/>
</dbReference>
<organism evidence="1 2">
    <name type="scientific">Aegilops tauschii subsp. strangulata</name>
    <name type="common">Goatgrass</name>
    <dbReference type="NCBI Taxonomy" id="200361"/>
    <lineage>
        <taxon>Eukaryota</taxon>
        <taxon>Viridiplantae</taxon>
        <taxon>Streptophyta</taxon>
        <taxon>Embryophyta</taxon>
        <taxon>Tracheophyta</taxon>
        <taxon>Spermatophyta</taxon>
        <taxon>Magnoliopsida</taxon>
        <taxon>Liliopsida</taxon>
        <taxon>Poales</taxon>
        <taxon>Poaceae</taxon>
        <taxon>BOP clade</taxon>
        <taxon>Pooideae</taxon>
        <taxon>Triticodae</taxon>
        <taxon>Triticeae</taxon>
        <taxon>Triticinae</taxon>
        <taxon>Aegilops</taxon>
    </lineage>
</organism>
<reference evidence="2" key="2">
    <citation type="journal article" date="2017" name="Nat. Plants">
        <title>The Aegilops tauschii genome reveals multiple impacts of transposons.</title>
        <authorList>
            <person name="Zhao G."/>
            <person name="Zou C."/>
            <person name="Li K."/>
            <person name="Wang K."/>
            <person name="Li T."/>
            <person name="Gao L."/>
            <person name="Zhang X."/>
            <person name="Wang H."/>
            <person name="Yang Z."/>
            <person name="Liu X."/>
            <person name="Jiang W."/>
            <person name="Mao L."/>
            <person name="Kong X."/>
            <person name="Jiao Y."/>
            <person name="Jia J."/>
        </authorList>
    </citation>
    <scope>NUCLEOTIDE SEQUENCE [LARGE SCALE GENOMIC DNA]</scope>
    <source>
        <strain evidence="2">cv. AL8/78</strain>
    </source>
</reference>
<sequence length="78" mass="8967">GGDFTLLRSPADKNNPNFSWPLANAFNDFISNCALRELPRVGARFTWSNHQFLPVRSVLDRVFVSVQWESLFPRAMLK</sequence>
<dbReference type="Gene3D" id="3.60.10.10">
    <property type="entry name" value="Endonuclease/exonuclease/phosphatase"/>
    <property type="match status" value="1"/>
</dbReference>
<keyword evidence="2" id="KW-1185">Reference proteome</keyword>
<dbReference type="STRING" id="200361.A0A453IRP2"/>
<dbReference type="AlphaFoldDB" id="A0A453IRP2"/>